<organism evidence="8 9">
    <name type="scientific">Mycobacterium ulcerans</name>
    <dbReference type="NCBI Taxonomy" id="1809"/>
    <lineage>
        <taxon>Bacteria</taxon>
        <taxon>Bacillati</taxon>
        <taxon>Actinomycetota</taxon>
        <taxon>Actinomycetes</taxon>
        <taxon>Mycobacteriales</taxon>
        <taxon>Mycobacteriaceae</taxon>
        <taxon>Mycobacterium</taxon>
        <taxon>Mycobacterium ulcerans group</taxon>
    </lineage>
</organism>
<name>A0ABY3V815_MYCUL</name>
<evidence type="ECO:0000259" key="7">
    <source>
        <dbReference type="PROSITE" id="PS50850"/>
    </source>
</evidence>
<keyword evidence="3 6" id="KW-0812">Transmembrane</keyword>
<feature type="transmembrane region" description="Helical" evidence="6">
    <location>
        <begin position="20"/>
        <end position="44"/>
    </location>
</feature>
<sequence length="398" mass="39633">MPESVTAPPELGIRHATPGLLALTIATCLAITTEILPVGLLPAIGHTFGVRDAVTGLLVSLYAVLVALLAVPLTVVTARFPRKPLLLTTLLGYAVSNTLVAIAPTFAMVAAGRAVGGVTHALFFSLCIGYAPLCIGYAPRLVGLADVGRALALVGGGVSAGIVVGVPLLTSVGTAVGWRGAFAVLAVLAAVLLLVVAKLLPPVSSESAPPPAGTAKGRRRLAAVVSSNALTYTGQFTLYTFISAVLLAAGARPAFIGPLLLMCGVCSLAGLWYVGATLDRNPRQTTVIIIVVVIGALLGLGASFPALLPVVAAAAVWNGAFGGIPSIYQAGAVRAQAATPEMAGAWVNATANLGIAAGAAIGAGLLPTIGLAGLLWVAAALIAISLAVTLATGRGPTH</sequence>
<dbReference type="Gene3D" id="1.20.1250.20">
    <property type="entry name" value="MFS general substrate transporter like domains"/>
    <property type="match status" value="1"/>
</dbReference>
<dbReference type="SUPFAM" id="SSF103473">
    <property type="entry name" value="MFS general substrate transporter"/>
    <property type="match status" value="1"/>
</dbReference>
<feature type="transmembrane region" description="Helical" evidence="6">
    <location>
        <begin position="150"/>
        <end position="169"/>
    </location>
</feature>
<dbReference type="InterPro" id="IPR011701">
    <property type="entry name" value="MFS"/>
</dbReference>
<dbReference type="InterPro" id="IPR050189">
    <property type="entry name" value="MFS_Efflux_Transporters"/>
</dbReference>
<feature type="transmembrane region" description="Helical" evidence="6">
    <location>
        <begin position="345"/>
        <end position="365"/>
    </location>
</feature>
<protein>
    <submittedName>
        <fullName evidence="8">MFS transporter</fullName>
    </submittedName>
</protein>
<evidence type="ECO:0000256" key="2">
    <source>
        <dbReference type="ARBA" id="ARBA00022475"/>
    </source>
</evidence>
<evidence type="ECO:0000256" key="5">
    <source>
        <dbReference type="ARBA" id="ARBA00023136"/>
    </source>
</evidence>
<feature type="transmembrane region" description="Helical" evidence="6">
    <location>
        <begin position="181"/>
        <end position="200"/>
    </location>
</feature>
<feature type="transmembrane region" description="Helical" evidence="6">
    <location>
        <begin position="56"/>
        <end position="78"/>
    </location>
</feature>
<feature type="transmembrane region" description="Helical" evidence="6">
    <location>
        <begin position="287"/>
        <end position="308"/>
    </location>
</feature>
<dbReference type="PANTHER" id="PTHR43124:SF3">
    <property type="entry name" value="CHLORAMPHENICOL EFFLUX PUMP RV0191"/>
    <property type="match status" value="1"/>
</dbReference>
<feature type="domain" description="Major facilitator superfamily (MFS) profile" evidence="7">
    <location>
        <begin position="19"/>
        <end position="397"/>
    </location>
</feature>
<keyword evidence="5 6" id="KW-0472">Membrane</keyword>
<evidence type="ECO:0000313" key="8">
    <source>
        <dbReference type="EMBL" id="ULP51603.1"/>
    </source>
</evidence>
<evidence type="ECO:0000256" key="6">
    <source>
        <dbReference type="SAM" id="Phobius"/>
    </source>
</evidence>
<feature type="transmembrane region" description="Helical" evidence="6">
    <location>
        <begin position="255"/>
        <end position="275"/>
    </location>
</feature>
<dbReference type="RefSeq" id="WP_240168538.1">
    <property type="nucleotide sequence ID" value="NZ_CP085200.1"/>
</dbReference>
<dbReference type="PROSITE" id="PS50850">
    <property type="entry name" value="MFS"/>
    <property type="match status" value="1"/>
</dbReference>
<evidence type="ECO:0000256" key="1">
    <source>
        <dbReference type="ARBA" id="ARBA00004651"/>
    </source>
</evidence>
<reference evidence="8" key="1">
    <citation type="submission" date="2022-08" db="EMBL/GenBank/DDBJ databases">
        <title>Whole genome sequencing of non-tuberculosis mycobacteria type-strains.</title>
        <authorList>
            <person name="Igarashi Y."/>
            <person name="Osugi A."/>
            <person name="Mitarai S."/>
        </authorList>
    </citation>
    <scope>NUCLEOTIDE SEQUENCE</scope>
    <source>
        <strain evidence="8">ATCC 19423</strain>
    </source>
</reference>
<comment type="subcellular location">
    <subcellularLocation>
        <location evidence="1">Cell membrane</location>
        <topology evidence="1">Multi-pass membrane protein</topology>
    </subcellularLocation>
</comment>
<dbReference type="InterPro" id="IPR036259">
    <property type="entry name" value="MFS_trans_sf"/>
</dbReference>
<dbReference type="PANTHER" id="PTHR43124">
    <property type="entry name" value="PURINE EFFLUX PUMP PBUE"/>
    <property type="match status" value="1"/>
</dbReference>
<feature type="transmembrane region" description="Helical" evidence="6">
    <location>
        <begin position="90"/>
        <end position="111"/>
    </location>
</feature>
<gene>
    <name evidence="8" type="ORF">MJO63_23390</name>
</gene>
<accession>A0ABY3V815</accession>
<evidence type="ECO:0000256" key="4">
    <source>
        <dbReference type="ARBA" id="ARBA00022989"/>
    </source>
</evidence>
<feature type="transmembrane region" description="Helical" evidence="6">
    <location>
        <begin position="221"/>
        <end position="249"/>
    </location>
</feature>
<proteinExistence type="predicted"/>
<dbReference type="Pfam" id="PF07690">
    <property type="entry name" value="MFS_1"/>
    <property type="match status" value="1"/>
</dbReference>
<dbReference type="CDD" id="cd17324">
    <property type="entry name" value="MFS_NepI_like"/>
    <property type="match status" value="1"/>
</dbReference>
<dbReference type="EMBL" id="CP092429">
    <property type="protein sequence ID" value="ULP51603.1"/>
    <property type="molecule type" value="Genomic_DNA"/>
</dbReference>
<feature type="transmembrane region" description="Helical" evidence="6">
    <location>
        <begin position="314"/>
        <end position="333"/>
    </location>
</feature>
<evidence type="ECO:0000313" key="9">
    <source>
        <dbReference type="Proteomes" id="UP001055253"/>
    </source>
</evidence>
<keyword evidence="9" id="KW-1185">Reference proteome</keyword>
<evidence type="ECO:0000256" key="3">
    <source>
        <dbReference type="ARBA" id="ARBA00022692"/>
    </source>
</evidence>
<feature type="transmembrane region" description="Helical" evidence="6">
    <location>
        <begin position="117"/>
        <end position="138"/>
    </location>
</feature>
<dbReference type="Proteomes" id="UP001055253">
    <property type="component" value="Chromosome"/>
</dbReference>
<keyword evidence="2" id="KW-1003">Cell membrane</keyword>
<dbReference type="InterPro" id="IPR020846">
    <property type="entry name" value="MFS_dom"/>
</dbReference>
<feature type="transmembrane region" description="Helical" evidence="6">
    <location>
        <begin position="371"/>
        <end position="392"/>
    </location>
</feature>
<keyword evidence="4 6" id="KW-1133">Transmembrane helix</keyword>